<feature type="non-terminal residue" evidence="2">
    <location>
        <position position="1"/>
    </location>
</feature>
<feature type="compositionally biased region" description="Basic residues" evidence="1">
    <location>
        <begin position="34"/>
        <end position="44"/>
    </location>
</feature>
<sequence>EEPGAGTASHPIRCTAGSHAGRAGVAHGRGAQIHPRRPMRRRGSARTTGPRCRV</sequence>
<evidence type="ECO:0000256" key="1">
    <source>
        <dbReference type="SAM" id="MobiDB-lite"/>
    </source>
</evidence>
<proteinExistence type="predicted"/>
<feature type="non-terminal residue" evidence="2">
    <location>
        <position position="54"/>
    </location>
</feature>
<dbReference type="EMBL" id="CADCTK010000919">
    <property type="protein sequence ID" value="CAA9289040.1"/>
    <property type="molecule type" value="Genomic_DNA"/>
</dbReference>
<organism evidence="2">
    <name type="scientific">uncultured Chloroflexia bacterium</name>
    <dbReference type="NCBI Taxonomy" id="1672391"/>
    <lineage>
        <taxon>Bacteria</taxon>
        <taxon>Bacillati</taxon>
        <taxon>Chloroflexota</taxon>
        <taxon>Chloroflexia</taxon>
        <taxon>environmental samples</taxon>
    </lineage>
</organism>
<evidence type="ECO:0000313" key="2">
    <source>
        <dbReference type="EMBL" id="CAA9289040.1"/>
    </source>
</evidence>
<feature type="region of interest" description="Disordered" evidence="1">
    <location>
        <begin position="1"/>
        <end position="54"/>
    </location>
</feature>
<accession>A0A6J4JWB3</accession>
<feature type="compositionally biased region" description="Low complexity" evidence="1">
    <location>
        <begin position="16"/>
        <end position="31"/>
    </location>
</feature>
<protein>
    <submittedName>
        <fullName evidence="2">Uncharacterized protein</fullName>
    </submittedName>
</protein>
<name>A0A6J4JWB3_9CHLR</name>
<reference evidence="2" key="1">
    <citation type="submission" date="2020-02" db="EMBL/GenBank/DDBJ databases">
        <authorList>
            <person name="Meier V. D."/>
        </authorList>
    </citation>
    <scope>NUCLEOTIDE SEQUENCE</scope>
    <source>
        <strain evidence="2">AVDCRST_MAG26</strain>
    </source>
</reference>
<dbReference type="AlphaFoldDB" id="A0A6J4JWB3"/>
<gene>
    <name evidence="2" type="ORF">AVDCRST_MAG26-3952</name>
</gene>